<dbReference type="AlphaFoldDB" id="A0A840WYZ8"/>
<dbReference type="Gene3D" id="3.10.129.10">
    <property type="entry name" value="Hotdog Thioesterase"/>
    <property type="match status" value="1"/>
</dbReference>
<dbReference type="CDD" id="cd03443">
    <property type="entry name" value="PaaI_thioesterase"/>
    <property type="match status" value="1"/>
</dbReference>
<dbReference type="Proteomes" id="UP000553766">
    <property type="component" value="Unassembled WGS sequence"/>
</dbReference>
<dbReference type="InterPro" id="IPR029069">
    <property type="entry name" value="HotDog_dom_sf"/>
</dbReference>
<keyword evidence="3" id="KW-1185">Reference proteome</keyword>
<sequence length="140" mass="15150">MMQPILTVAEVNGYIEEVFPEVQGQYLCEHIAPMEARVRAVVGPQNLRPGGTVSGPTMFGLADCGFYMVLLAMIGKQALAVTTNASIDFMRKPEPCDMIAEARILKLGRVLAVGDVLMYSEGSDKPVARASMTYSIPPAR</sequence>
<dbReference type="SUPFAM" id="SSF54637">
    <property type="entry name" value="Thioesterase/thiol ester dehydrase-isomerase"/>
    <property type="match status" value="1"/>
</dbReference>
<comment type="caution">
    <text evidence="2">The sequence shown here is derived from an EMBL/GenBank/DDBJ whole genome shotgun (WGS) entry which is preliminary data.</text>
</comment>
<dbReference type="EMBL" id="JACIJS010000002">
    <property type="protein sequence ID" value="MBB5514886.1"/>
    <property type="molecule type" value="Genomic_DNA"/>
</dbReference>
<dbReference type="InterPro" id="IPR006683">
    <property type="entry name" value="Thioestr_dom"/>
</dbReference>
<gene>
    <name evidence="2" type="ORF">FHS89_000892</name>
</gene>
<evidence type="ECO:0000313" key="3">
    <source>
        <dbReference type="Proteomes" id="UP000553766"/>
    </source>
</evidence>
<evidence type="ECO:0000259" key="1">
    <source>
        <dbReference type="Pfam" id="PF03061"/>
    </source>
</evidence>
<proteinExistence type="predicted"/>
<organism evidence="2 3">
    <name type="scientific">Rubricella aquisinus</name>
    <dbReference type="NCBI Taxonomy" id="2028108"/>
    <lineage>
        <taxon>Bacteria</taxon>
        <taxon>Pseudomonadati</taxon>
        <taxon>Pseudomonadota</taxon>
        <taxon>Alphaproteobacteria</taxon>
        <taxon>Rhodobacterales</taxon>
        <taxon>Paracoccaceae</taxon>
        <taxon>Rubricella</taxon>
    </lineage>
</organism>
<dbReference type="GO" id="GO:0016790">
    <property type="term" value="F:thiolester hydrolase activity"/>
    <property type="evidence" value="ECO:0007669"/>
    <property type="project" value="UniProtKB-ARBA"/>
</dbReference>
<name>A0A840WYZ8_9RHOB</name>
<accession>A0A840WYZ8</accession>
<feature type="domain" description="Thioesterase" evidence="1">
    <location>
        <begin position="50"/>
        <end position="124"/>
    </location>
</feature>
<protein>
    <submittedName>
        <fullName evidence="2">Uncharacterized protein (TIGR00369 family)</fullName>
    </submittedName>
</protein>
<dbReference type="Pfam" id="PF03061">
    <property type="entry name" value="4HBT"/>
    <property type="match status" value="1"/>
</dbReference>
<evidence type="ECO:0000313" key="2">
    <source>
        <dbReference type="EMBL" id="MBB5514886.1"/>
    </source>
</evidence>
<reference evidence="2 3" key="1">
    <citation type="submission" date="2020-08" db="EMBL/GenBank/DDBJ databases">
        <title>Genomic Encyclopedia of Type Strains, Phase IV (KMG-IV): sequencing the most valuable type-strain genomes for metagenomic binning, comparative biology and taxonomic classification.</title>
        <authorList>
            <person name="Goeker M."/>
        </authorList>
    </citation>
    <scope>NUCLEOTIDE SEQUENCE [LARGE SCALE GENOMIC DNA]</scope>
    <source>
        <strain evidence="2 3">DSM 103377</strain>
    </source>
</reference>